<proteinExistence type="predicted"/>
<dbReference type="Gene3D" id="3.40.50.170">
    <property type="entry name" value="Formyl transferase, N-terminal domain"/>
    <property type="match status" value="1"/>
</dbReference>
<dbReference type="EMBL" id="UINC01079303">
    <property type="protein sequence ID" value="SVC21171.1"/>
    <property type="molecule type" value="Genomic_DNA"/>
</dbReference>
<evidence type="ECO:0000259" key="1">
    <source>
        <dbReference type="Pfam" id="PF00551"/>
    </source>
</evidence>
<sequence>MKTIPLTVLAHEGPGSRAYLVMMGEAGFRPSSIIVMIASHGEIGGNGKRVGRFLPNAIRTRYTNMAQEVRRMYWPRRIQKEHPALYEAIVNGLSSLIKEPRQRLDAITGKFNWNHYSDSVNRITVKDYKDEGVLQALQQSTVNNVLFTGGGIIPKSLIESANRFIHIHPGKLPHVRGADGILWSTLVRGRPGATCFYMSDGIDTGNIIETHDLPATTFQISEDDRPNDQTLYRAIFSFYDPLLRAKVFSDILTKHHGYLPDSGWPQSNTEGTTYHFMHPAIRKKALSRIFVTTQPG</sequence>
<dbReference type="InterPro" id="IPR036477">
    <property type="entry name" value="Formyl_transf_N_sf"/>
</dbReference>
<accession>A0A382KEL5</accession>
<protein>
    <recommendedName>
        <fullName evidence="1">Formyl transferase N-terminal domain-containing protein</fullName>
    </recommendedName>
</protein>
<feature type="domain" description="Formyl transferase N-terminal" evidence="1">
    <location>
        <begin position="126"/>
        <end position="215"/>
    </location>
</feature>
<evidence type="ECO:0000313" key="2">
    <source>
        <dbReference type="EMBL" id="SVC21171.1"/>
    </source>
</evidence>
<organism evidence="2">
    <name type="scientific">marine metagenome</name>
    <dbReference type="NCBI Taxonomy" id="408172"/>
    <lineage>
        <taxon>unclassified sequences</taxon>
        <taxon>metagenomes</taxon>
        <taxon>ecological metagenomes</taxon>
    </lineage>
</organism>
<reference evidence="2" key="1">
    <citation type="submission" date="2018-05" db="EMBL/GenBank/DDBJ databases">
        <authorList>
            <person name="Lanie J.A."/>
            <person name="Ng W.-L."/>
            <person name="Kazmierczak K.M."/>
            <person name="Andrzejewski T.M."/>
            <person name="Davidsen T.M."/>
            <person name="Wayne K.J."/>
            <person name="Tettelin H."/>
            <person name="Glass J.I."/>
            <person name="Rusch D."/>
            <person name="Podicherti R."/>
            <person name="Tsui H.-C.T."/>
            <person name="Winkler M.E."/>
        </authorList>
    </citation>
    <scope>NUCLEOTIDE SEQUENCE</scope>
</reference>
<gene>
    <name evidence="2" type="ORF">METZ01_LOCUS274025</name>
</gene>
<dbReference type="InterPro" id="IPR002376">
    <property type="entry name" value="Formyl_transf_N"/>
</dbReference>
<dbReference type="AlphaFoldDB" id="A0A382KEL5"/>
<name>A0A382KEL5_9ZZZZ</name>
<dbReference type="SUPFAM" id="SSF53328">
    <property type="entry name" value="Formyltransferase"/>
    <property type="match status" value="1"/>
</dbReference>
<dbReference type="Pfam" id="PF00551">
    <property type="entry name" value="Formyl_trans_N"/>
    <property type="match status" value="1"/>
</dbReference>